<accession>X0ZQS5</accession>
<feature type="transmembrane region" description="Helical" evidence="1">
    <location>
        <begin position="180"/>
        <end position="208"/>
    </location>
</feature>
<feature type="transmembrane region" description="Helical" evidence="1">
    <location>
        <begin position="32"/>
        <end position="54"/>
    </location>
</feature>
<dbReference type="EMBL" id="BART01002493">
    <property type="protein sequence ID" value="GAG62798.1"/>
    <property type="molecule type" value="Genomic_DNA"/>
</dbReference>
<reference evidence="2" key="1">
    <citation type="journal article" date="2014" name="Front. Microbiol.">
        <title>High frequency of phylogenetically diverse reductive dehalogenase-homologous genes in deep subseafloor sedimentary metagenomes.</title>
        <authorList>
            <person name="Kawai M."/>
            <person name="Futagami T."/>
            <person name="Toyoda A."/>
            <person name="Takaki Y."/>
            <person name="Nishi S."/>
            <person name="Hori S."/>
            <person name="Arai W."/>
            <person name="Tsubouchi T."/>
            <person name="Morono Y."/>
            <person name="Uchiyama I."/>
            <person name="Ito T."/>
            <person name="Fujiyama A."/>
            <person name="Inagaki F."/>
            <person name="Takami H."/>
        </authorList>
    </citation>
    <scope>NUCLEOTIDE SEQUENCE</scope>
    <source>
        <strain evidence="2">Expedition CK06-06</strain>
    </source>
</reference>
<sequence length="320" mass="37290">MPINFTIIATISFVFAALFFVVDFYERKHPKLNVSLIAGISISYFFLVLLPEIAENIPVFPFEITIFEYLFVLIGFVFVHTSEKFILQKVESKSQRRMRKLIEKEKIVADVEENIENILTREIEKEDFDKEALKDIAQTIAELHKQGKGYKEGINQYKAKIQTHINEDLSKLRFFTNFSYHLLVGIIVVGLLAFDIFSGILFFLFAWFRAIITNRSEKHIIFTDLEIYELYDVEENNTKKYILALSNFIGVVFGLILDIIAFEYTEMFYILFSFISGVILYTIVREIIPEKEKGNPSYFLIGFVGFTIVIFVIDILTNFI</sequence>
<feature type="transmembrane region" description="Helical" evidence="1">
    <location>
        <begin position="66"/>
        <end position="87"/>
    </location>
</feature>
<feature type="transmembrane region" description="Helical" evidence="1">
    <location>
        <begin position="267"/>
        <end position="284"/>
    </location>
</feature>
<feature type="transmembrane region" description="Helical" evidence="1">
    <location>
        <begin position="296"/>
        <end position="316"/>
    </location>
</feature>
<proteinExistence type="predicted"/>
<name>X0ZQS5_9ZZZZ</name>
<keyword evidence="1" id="KW-0472">Membrane</keyword>
<feature type="transmembrane region" description="Helical" evidence="1">
    <location>
        <begin position="6"/>
        <end position="25"/>
    </location>
</feature>
<keyword evidence="1" id="KW-0812">Transmembrane</keyword>
<organism evidence="2">
    <name type="scientific">marine sediment metagenome</name>
    <dbReference type="NCBI Taxonomy" id="412755"/>
    <lineage>
        <taxon>unclassified sequences</taxon>
        <taxon>metagenomes</taxon>
        <taxon>ecological metagenomes</taxon>
    </lineage>
</organism>
<protein>
    <submittedName>
        <fullName evidence="2">Uncharacterized protein</fullName>
    </submittedName>
</protein>
<feature type="transmembrane region" description="Helical" evidence="1">
    <location>
        <begin position="241"/>
        <end position="260"/>
    </location>
</feature>
<comment type="caution">
    <text evidence="2">The sequence shown here is derived from an EMBL/GenBank/DDBJ whole genome shotgun (WGS) entry which is preliminary data.</text>
</comment>
<gene>
    <name evidence="2" type="ORF">S01H4_07575</name>
</gene>
<evidence type="ECO:0000256" key="1">
    <source>
        <dbReference type="SAM" id="Phobius"/>
    </source>
</evidence>
<evidence type="ECO:0000313" key="2">
    <source>
        <dbReference type="EMBL" id="GAG62798.1"/>
    </source>
</evidence>
<keyword evidence="1" id="KW-1133">Transmembrane helix</keyword>
<dbReference type="AlphaFoldDB" id="X0ZQS5"/>